<dbReference type="HAMAP" id="MF_01006">
    <property type="entry name" value="Undec_diphosphatase"/>
    <property type="match status" value="1"/>
</dbReference>
<evidence type="ECO:0000256" key="1">
    <source>
        <dbReference type="ARBA" id="ARBA00004651"/>
    </source>
</evidence>
<dbReference type="AlphaFoldDB" id="A0A381PGM2"/>
<feature type="transmembrane region" description="Helical" evidence="12">
    <location>
        <begin position="234"/>
        <end position="256"/>
    </location>
</feature>
<comment type="similarity">
    <text evidence="2">Belongs to the UppP family.</text>
</comment>
<reference evidence="13" key="1">
    <citation type="submission" date="2018-05" db="EMBL/GenBank/DDBJ databases">
        <authorList>
            <person name="Lanie J.A."/>
            <person name="Ng W.-L."/>
            <person name="Kazmierczak K.M."/>
            <person name="Andrzejewski T.M."/>
            <person name="Davidsen T.M."/>
            <person name="Wayne K.J."/>
            <person name="Tettelin H."/>
            <person name="Glass J.I."/>
            <person name="Rusch D."/>
            <person name="Podicherti R."/>
            <person name="Tsui H.-C.T."/>
            <person name="Winkler M.E."/>
        </authorList>
    </citation>
    <scope>NUCLEOTIDE SEQUENCE</scope>
</reference>
<dbReference type="EMBL" id="UINC01000954">
    <property type="protein sequence ID" value="SUZ65259.1"/>
    <property type="molecule type" value="Genomic_DNA"/>
</dbReference>
<dbReference type="GO" id="GO:0005886">
    <property type="term" value="C:plasma membrane"/>
    <property type="evidence" value="ECO:0007669"/>
    <property type="project" value="UniProtKB-SubCell"/>
</dbReference>
<keyword evidence="9 12" id="KW-0472">Membrane</keyword>
<evidence type="ECO:0000256" key="2">
    <source>
        <dbReference type="ARBA" id="ARBA00010621"/>
    </source>
</evidence>
<feature type="transmembrane region" description="Helical" evidence="12">
    <location>
        <begin position="207"/>
        <end position="228"/>
    </location>
</feature>
<dbReference type="Pfam" id="PF02673">
    <property type="entry name" value="BacA"/>
    <property type="match status" value="1"/>
</dbReference>
<evidence type="ECO:0000256" key="4">
    <source>
        <dbReference type="ARBA" id="ARBA00021581"/>
    </source>
</evidence>
<feature type="transmembrane region" description="Helical" evidence="12">
    <location>
        <begin position="135"/>
        <end position="155"/>
    </location>
</feature>
<accession>A0A381PGM2</accession>
<name>A0A381PGM2_9ZZZZ</name>
<keyword evidence="5" id="KW-1003">Cell membrane</keyword>
<sequence>MEALVLGILQGVTEFLPISSSGHLVMAQEVLDIEVPGVLFEVWVHLATLLSILLIYRNRIAELSKGILGKDRSAFEYMGLVGLATLPAVVTGLFLGDLVKVMFESPVVPGVALLVTGGVLWTSRRISIPSVGDRPGWIGALVIGLAQAFALIPGISRSGTTVVAALWLGLKAEDAAAFSFLMAIPVILGATLLQLPEIGASQSLPTLTLLLAGAAAAFTGALAIRTLITTLGKGSFHLFGIYCWIIGTLFLSYLWVK</sequence>
<comment type="subcellular location">
    <subcellularLocation>
        <location evidence="1">Cell membrane</location>
        <topology evidence="1">Multi-pass membrane protein</topology>
    </subcellularLocation>
</comment>
<evidence type="ECO:0000256" key="5">
    <source>
        <dbReference type="ARBA" id="ARBA00022475"/>
    </source>
</evidence>
<keyword evidence="6 12" id="KW-0812">Transmembrane</keyword>
<dbReference type="GO" id="GO:0050380">
    <property type="term" value="F:undecaprenyl-diphosphatase activity"/>
    <property type="evidence" value="ECO:0007669"/>
    <property type="project" value="UniProtKB-EC"/>
</dbReference>
<organism evidence="13">
    <name type="scientific">marine metagenome</name>
    <dbReference type="NCBI Taxonomy" id="408172"/>
    <lineage>
        <taxon>unclassified sequences</taxon>
        <taxon>metagenomes</taxon>
        <taxon>ecological metagenomes</taxon>
    </lineage>
</organism>
<evidence type="ECO:0000256" key="9">
    <source>
        <dbReference type="ARBA" id="ARBA00023136"/>
    </source>
</evidence>
<evidence type="ECO:0000256" key="3">
    <source>
        <dbReference type="ARBA" id="ARBA00012374"/>
    </source>
</evidence>
<keyword evidence="7" id="KW-0378">Hydrolase</keyword>
<comment type="catalytic activity">
    <reaction evidence="11">
        <text>di-trans,octa-cis-undecaprenyl diphosphate + H2O = di-trans,octa-cis-undecaprenyl phosphate + phosphate + H(+)</text>
        <dbReference type="Rhea" id="RHEA:28094"/>
        <dbReference type="ChEBI" id="CHEBI:15377"/>
        <dbReference type="ChEBI" id="CHEBI:15378"/>
        <dbReference type="ChEBI" id="CHEBI:43474"/>
        <dbReference type="ChEBI" id="CHEBI:58405"/>
        <dbReference type="ChEBI" id="CHEBI:60392"/>
        <dbReference type="EC" id="3.6.1.27"/>
    </reaction>
</comment>
<evidence type="ECO:0000256" key="10">
    <source>
        <dbReference type="ARBA" id="ARBA00032707"/>
    </source>
</evidence>
<proteinExistence type="inferred from homology"/>
<dbReference type="EC" id="3.6.1.27" evidence="3"/>
<feature type="transmembrane region" description="Helical" evidence="12">
    <location>
        <begin position="77"/>
        <end position="95"/>
    </location>
</feature>
<dbReference type="InterPro" id="IPR003824">
    <property type="entry name" value="UppP"/>
</dbReference>
<evidence type="ECO:0000256" key="7">
    <source>
        <dbReference type="ARBA" id="ARBA00022801"/>
    </source>
</evidence>
<feature type="transmembrane region" description="Helical" evidence="12">
    <location>
        <begin position="175"/>
        <end position="195"/>
    </location>
</feature>
<evidence type="ECO:0000256" key="8">
    <source>
        <dbReference type="ARBA" id="ARBA00022989"/>
    </source>
</evidence>
<feature type="transmembrane region" description="Helical" evidence="12">
    <location>
        <begin position="37"/>
        <end position="56"/>
    </location>
</feature>
<keyword evidence="8 12" id="KW-1133">Transmembrane helix</keyword>
<evidence type="ECO:0000256" key="11">
    <source>
        <dbReference type="ARBA" id="ARBA00047594"/>
    </source>
</evidence>
<evidence type="ECO:0000256" key="12">
    <source>
        <dbReference type="SAM" id="Phobius"/>
    </source>
</evidence>
<dbReference type="PANTHER" id="PTHR30622">
    <property type="entry name" value="UNDECAPRENYL-DIPHOSPHATASE"/>
    <property type="match status" value="1"/>
</dbReference>
<evidence type="ECO:0000256" key="6">
    <source>
        <dbReference type="ARBA" id="ARBA00022692"/>
    </source>
</evidence>
<protein>
    <recommendedName>
        <fullName evidence="4">Undecaprenyl-diphosphatase</fullName>
        <ecNumber evidence="3">3.6.1.27</ecNumber>
    </recommendedName>
    <alternativeName>
        <fullName evidence="10">Undecaprenyl pyrophosphate phosphatase</fullName>
    </alternativeName>
</protein>
<gene>
    <name evidence="13" type="ORF">METZ01_LOCUS18113</name>
</gene>
<evidence type="ECO:0000313" key="13">
    <source>
        <dbReference type="EMBL" id="SUZ65259.1"/>
    </source>
</evidence>
<dbReference type="PANTHER" id="PTHR30622:SF2">
    <property type="entry name" value="UNDECAPRENYL-DIPHOSPHATASE"/>
    <property type="match status" value="1"/>
</dbReference>
<feature type="transmembrane region" description="Helical" evidence="12">
    <location>
        <begin position="107"/>
        <end position="123"/>
    </location>
</feature>